<evidence type="ECO:0000313" key="5">
    <source>
        <dbReference type="Proteomes" id="UP000078555"/>
    </source>
</evidence>
<reference evidence="5" key="1">
    <citation type="submission" date="2016-05" db="EMBL/GenBank/DDBJ databases">
        <authorList>
            <person name="Naeem R."/>
        </authorList>
    </citation>
    <scope>NUCLEOTIDE SEQUENCE [LARGE SCALE GENOMIC DNA]</scope>
</reference>
<evidence type="ECO:0000256" key="1">
    <source>
        <dbReference type="SAM" id="MobiDB-lite"/>
    </source>
</evidence>
<dbReference type="Proteomes" id="UP000078555">
    <property type="component" value="Unassembled WGS sequence"/>
</dbReference>
<reference evidence="3" key="3">
    <citation type="submission" date="2016-05" db="EMBL/GenBank/DDBJ databases">
        <authorList>
            <person name="Lavstsen T."/>
            <person name="Jespersen J.S."/>
        </authorList>
    </citation>
    <scope>NUCLEOTIDE SEQUENCE [LARGE SCALE GENOMIC DNA]</scope>
</reference>
<evidence type="ECO:0000313" key="2">
    <source>
        <dbReference type="EMBL" id="SBT40162.1"/>
    </source>
</evidence>
<dbReference type="AlphaFoldDB" id="A0A1A8Z9T0"/>
<sequence length="83" mass="9819">MKGVRKVTAKSLEPGGERKNERTYTSIPQPLHEHYPPFKWYLLLPKSRGKKQNTTMQYGRIDMFVSSRKYNLFPTYIIQKVSK</sequence>
<gene>
    <name evidence="2" type="ORF">POVWA1_041520</name>
    <name evidence="3" type="ORF">POVWA2_040080</name>
</gene>
<dbReference type="Proteomes" id="UP000078550">
    <property type="component" value="Unassembled WGS sequence"/>
</dbReference>
<proteinExistence type="predicted"/>
<accession>A0A1A8Z9T0</accession>
<keyword evidence="5" id="KW-1185">Reference proteome</keyword>
<dbReference type="EMBL" id="FLRE01000154">
    <property type="protein sequence ID" value="SBT40614.1"/>
    <property type="molecule type" value="Genomic_DNA"/>
</dbReference>
<feature type="region of interest" description="Disordered" evidence="1">
    <location>
        <begin position="1"/>
        <end position="30"/>
    </location>
</feature>
<reference evidence="4" key="2">
    <citation type="submission" date="2016-05" db="EMBL/GenBank/DDBJ databases">
        <authorList>
            <person name="Naeem Raeece"/>
        </authorList>
    </citation>
    <scope>NUCLEOTIDE SEQUENCE [LARGE SCALE GENOMIC DNA]</scope>
</reference>
<name>A0A1A8Z9T0_PLAOA</name>
<dbReference type="EMBL" id="FLRD01000113">
    <property type="protein sequence ID" value="SBT40162.1"/>
    <property type="molecule type" value="Genomic_DNA"/>
</dbReference>
<evidence type="ECO:0000313" key="3">
    <source>
        <dbReference type="EMBL" id="SBT40614.1"/>
    </source>
</evidence>
<evidence type="ECO:0000313" key="4">
    <source>
        <dbReference type="Proteomes" id="UP000078550"/>
    </source>
</evidence>
<organism evidence="3 4">
    <name type="scientific">Plasmodium ovale wallikeri</name>
    <dbReference type="NCBI Taxonomy" id="864142"/>
    <lineage>
        <taxon>Eukaryota</taxon>
        <taxon>Sar</taxon>
        <taxon>Alveolata</taxon>
        <taxon>Apicomplexa</taxon>
        <taxon>Aconoidasida</taxon>
        <taxon>Haemosporida</taxon>
        <taxon>Plasmodiidae</taxon>
        <taxon>Plasmodium</taxon>
        <taxon>Plasmodium (Plasmodium)</taxon>
    </lineage>
</organism>
<protein>
    <submittedName>
        <fullName evidence="3">Uncharacterized protein</fullName>
    </submittedName>
</protein>